<keyword evidence="1" id="KW-0472">Membrane</keyword>
<dbReference type="EMBL" id="BNJF01000004">
    <property type="protein sequence ID" value="GHO48455.1"/>
    <property type="molecule type" value="Genomic_DNA"/>
</dbReference>
<feature type="transmembrane region" description="Helical" evidence="1">
    <location>
        <begin position="122"/>
        <end position="143"/>
    </location>
</feature>
<gene>
    <name evidence="3" type="ORF">KSX_66180</name>
</gene>
<accession>A0A8J3MXD7</accession>
<protein>
    <recommendedName>
        <fullName evidence="2">DUF3592 domain-containing protein</fullName>
    </recommendedName>
</protein>
<comment type="caution">
    <text evidence="3">The sequence shown here is derived from an EMBL/GenBank/DDBJ whole genome shotgun (WGS) entry which is preliminary data.</text>
</comment>
<dbReference type="Pfam" id="PF12158">
    <property type="entry name" value="DUF3592"/>
    <property type="match status" value="1"/>
</dbReference>
<dbReference type="Proteomes" id="UP000612362">
    <property type="component" value="Unassembled WGS sequence"/>
</dbReference>
<evidence type="ECO:0000313" key="3">
    <source>
        <dbReference type="EMBL" id="GHO48455.1"/>
    </source>
</evidence>
<evidence type="ECO:0000313" key="4">
    <source>
        <dbReference type="Proteomes" id="UP000612362"/>
    </source>
</evidence>
<name>A0A8J3MXD7_9CHLR</name>
<evidence type="ECO:0000259" key="2">
    <source>
        <dbReference type="Pfam" id="PF12158"/>
    </source>
</evidence>
<dbReference type="AlphaFoldDB" id="A0A8J3MXD7"/>
<reference evidence="3" key="1">
    <citation type="submission" date="2020-10" db="EMBL/GenBank/DDBJ databases">
        <title>Taxonomic study of unclassified bacteria belonging to the class Ktedonobacteria.</title>
        <authorList>
            <person name="Yabe S."/>
            <person name="Wang C.M."/>
            <person name="Zheng Y."/>
            <person name="Sakai Y."/>
            <person name="Cavaletti L."/>
            <person name="Monciardini P."/>
            <person name="Donadio S."/>
        </authorList>
    </citation>
    <scope>NUCLEOTIDE SEQUENCE</scope>
    <source>
        <strain evidence="3">SOSP1-1</strain>
    </source>
</reference>
<dbReference type="InterPro" id="IPR021994">
    <property type="entry name" value="DUF3592"/>
</dbReference>
<sequence>MAKRARTRVSTKTPTLSPLAGRCVIIFIGLIIIAIGVFIEWDTLRFLPGTVSTMGIISYCDKMSDSPYRETYCFPTVSFQTLAGQEVTFESGVSSYEYYEGKTVTVKYHPNNPQDARLDPGLAWLFCISVGSLFVLSDLFSCLRGLISKIRGKVS</sequence>
<evidence type="ECO:0000256" key="1">
    <source>
        <dbReference type="SAM" id="Phobius"/>
    </source>
</evidence>
<organism evidence="3 4">
    <name type="scientific">Ktedonospora formicarum</name>
    <dbReference type="NCBI Taxonomy" id="2778364"/>
    <lineage>
        <taxon>Bacteria</taxon>
        <taxon>Bacillati</taxon>
        <taxon>Chloroflexota</taxon>
        <taxon>Ktedonobacteria</taxon>
        <taxon>Ktedonobacterales</taxon>
        <taxon>Ktedonobacteraceae</taxon>
        <taxon>Ktedonospora</taxon>
    </lineage>
</organism>
<keyword evidence="1" id="KW-1133">Transmembrane helix</keyword>
<feature type="transmembrane region" description="Helical" evidence="1">
    <location>
        <begin position="20"/>
        <end position="39"/>
    </location>
</feature>
<dbReference type="RefSeq" id="WP_220197660.1">
    <property type="nucleotide sequence ID" value="NZ_BNJF01000004.1"/>
</dbReference>
<proteinExistence type="predicted"/>
<keyword evidence="4" id="KW-1185">Reference proteome</keyword>
<keyword evidence="1" id="KW-0812">Transmembrane</keyword>
<feature type="domain" description="DUF3592" evidence="2">
    <location>
        <begin position="64"/>
        <end position="122"/>
    </location>
</feature>